<dbReference type="InterPro" id="IPR037412">
    <property type="entry name" value="IlvR_PBP2"/>
</dbReference>
<sequence length="304" mass="34167">MDIRQLKHFVAVAETLHFGKAAERLRITQPPLSQSIIRLEQELRAPLFLRTKRRVALTPFGEQWLRYVKKALEGIEALPEIARHLRDGAAGQLHLSFVSTADFNILPTLVRRYRSLYPEVELSLNEATSDVQITAIANGRGHVGIIIPPANASLPIGLTYHKLVSEPLIAAVPESWFRNQRFSLVQGKLSPASIIEAPIIIFPRPLAPAFYDLVMNYYASWGGYPHIAQQAIQMQTIISLVAAGMGIALVPQSLRQMARTDVHYLDLEKPAPFLETGIIWRQDDQTATLRRFLEVTREVLIIEA</sequence>
<dbReference type="InterPro" id="IPR036388">
    <property type="entry name" value="WH-like_DNA-bd_sf"/>
</dbReference>
<dbReference type="GO" id="GO:0003677">
    <property type="term" value="F:DNA binding"/>
    <property type="evidence" value="ECO:0007669"/>
    <property type="project" value="UniProtKB-KW"/>
</dbReference>
<name>F8ESZ4_ZYMMT</name>
<dbReference type="Pfam" id="PF03466">
    <property type="entry name" value="LysR_substrate"/>
    <property type="match status" value="1"/>
</dbReference>
<dbReference type="Gene3D" id="3.40.190.10">
    <property type="entry name" value="Periplasmic binding protein-like II"/>
    <property type="match status" value="2"/>
</dbReference>
<evidence type="ECO:0000313" key="6">
    <source>
        <dbReference type="EMBL" id="AEI37898.1"/>
    </source>
</evidence>
<evidence type="ECO:0000259" key="5">
    <source>
        <dbReference type="PROSITE" id="PS50931"/>
    </source>
</evidence>
<accession>F8ESZ4</accession>
<dbReference type="AlphaFoldDB" id="F8ESZ4"/>
<dbReference type="GO" id="GO:0032993">
    <property type="term" value="C:protein-DNA complex"/>
    <property type="evidence" value="ECO:0007669"/>
    <property type="project" value="TreeGrafter"/>
</dbReference>
<evidence type="ECO:0000313" key="7">
    <source>
        <dbReference type="Proteomes" id="UP000000491"/>
    </source>
</evidence>
<keyword evidence="2" id="KW-0805">Transcription regulation</keyword>
<dbReference type="EMBL" id="CP002865">
    <property type="protein sequence ID" value="AEI37898.1"/>
    <property type="molecule type" value="Genomic_DNA"/>
</dbReference>
<dbReference type="HOGENOM" id="CLU_039613_6_4_5"/>
<evidence type="ECO:0000256" key="2">
    <source>
        <dbReference type="ARBA" id="ARBA00023015"/>
    </source>
</evidence>
<dbReference type="SUPFAM" id="SSF53850">
    <property type="entry name" value="Periplasmic binding protein-like II"/>
    <property type="match status" value="1"/>
</dbReference>
<dbReference type="GO" id="GO:0003700">
    <property type="term" value="F:DNA-binding transcription factor activity"/>
    <property type="evidence" value="ECO:0007669"/>
    <property type="project" value="InterPro"/>
</dbReference>
<proteinExistence type="inferred from homology"/>
<dbReference type="PROSITE" id="PS50931">
    <property type="entry name" value="HTH_LYSR"/>
    <property type="match status" value="1"/>
</dbReference>
<protein>
    <submittedName>
        <fullName evidence="6">Transcriptional regulator, LysR family</fullName>
    </submittedName>
</protein>
<dbReference type="FunFam" id="1.10.10.10:FF:000001">
    <property type="entry name" value="LysR family transcriptional regulator"/>
    <property type="match status" value="1"/>
</dbReference>
<organism evidence="6 7">
    <name type="scientific">Zymomonas mobilis subsp. pomaceae (strain ATCC 29192 / DSM 22645 / JCM 10191 / CCUG 17912 / NBRC 13757 / NCIMB 11200 / NRRL B-4491 / Barker I)</name>
    <dbReference type="NCBI Taxonomy" id="579138"/>
    <lineage>
        <taxon>Bacteria</taxon>
        <taxon>Pseudomonadati</taxon>
        <taxon>Pseudomonadota</taxon>
        <taxon>Alphaproteobacteria</taxon>
        <taxon>Sphingomonadales</taxon>
        <taxon>Zymomonadaceae</taxon>
        <taxon>Zymomonas</taxon>
    </lineage>
</organism>
<dbReference type="PANTHER" id="PTHR30346:SF0">
    <property type="entry name" value="HCA OPERON TRANSCRIPTIONAL ACTIVATOR HCAR"/>
    <property type="match status" value="1"/>
</dbReference>
<evidence type="ECO:0000256" key="4">
    <source>
        <dbReference type="ARBA" id="ARBA00023163"/>
    </source>
</evidence>
<dbReference type="eggNOG" id="COG0583">
    <property type="taxonomic scope" value="Bacteria"/>
</dbReference>
<dbReference type="InterPro" id="IPR005119">
    <property type="entry name" value="LysR_subst-bd"/>
</dbReference>
<dbReference type="Pfam" id="PF00126">
    <property type="entry name" value="HTH_1"/>
    <property type="match status" value="1"/>
</dbReference>
<dbReference type="CDD" id="cd08453">
    <property type="entry name" value="PBP2_IlvR"/>
    <property type="match status" value="1"/>
</dbReference>
<dbReference type="PATRIC" id="fig|579138.3.peg.1059"/>
<dbReference type="KEGG" id="zmp:Zymop_0999"/>
<evidence type="ECO:0000256" key="3">
    <source>
        <dbReference type="ARBA" id="ARBA00023125"/>
    </source>
</evidence>
<gene>
    <name evidence="6" type="ordered locus">Zymop_0999</name>
</gene>
<feature type="domain" description="HTH lysR-type" evidence="5">
    <location>
        <begin position="1"/>
        <end position="58"/>
    </location>
</feature>
<reference evidence="6 7" key="1">
    <citation type="journal article" date="2011" name="J. Bacteriol.">
        <title>Genome sequence of the ethanol-producing Zymomonas mobilis subsp. pomaceae lectotype strain ATCC 29192.</title>
        <authorList>
            <person name="Kouvelis V.N."/>
            <person name="Davenport K.W."/>
            <person name="Brettin T.S."/>
            <person name="Bruce D."/>
            <person name="Detter C."/>
            <person name="Han C.S."/>
            <person name="Nolan M."/>
            <person name="Tapia R."/>
            <person name="Damoulaki A."/>
            <person name="Kyrpides N.C."/>
            <person name="Typas M.A."/>
            <person name="Pappas K.M."/>
        </authorList>
    </citation>
    <scope>NUCLEOTIDE SEQUENCE [LARGE SCALE GENOMIC DNA]</scope>
    <source>
        <strain evidence="7">ATCC 29192 / DSM 22645 / JCM 10191 / CCUG 17912 / NBRC 13757 / NCIMB 11200 / NRRL B-4491 / Barker I</strain>
    </source>
</reference>
<dbReference type="STRING" id="579138.Zymop_0999"/>
<dbReference type="RefSeq" id="WP_013934293.1">
    <property type="nucleotide sequence ID" value="NC_015709.1"/>
</dbReference>
<dbReference type="InterPro" id="IPR000847">
    <property type="entry name" value="LysR_HTH_N"/>
</dbReference>
<dbReference type="PANTHER" id="PTHR30346">
    <property type="entry name" value="TRANSCRIPTIONAL DUAL REGULATOR HCAR-RELATED"/>
    <property type="match status" value="1"/>
</dbReference>
<comment type="similarity">
    <text evidence="1">Belongs to the LysR transcriptional regulatory family.</text>
</comment>
<dbReference type="PRINTS" id="PR00039">
    <property type="entry name" value="HTHLYSR"/>
</dbReference>
<dbReference type="SUPFAM" id="SSF46785">
    <property type="entry name" value="Winged helix' DNA-binding domain"/>
    <property type="match status" value="1"/>
</dbReference>
<dbReference type="Proteomes" id="UP000000491">
    <property type="component" value="Chromosome"/>
</dbReference>
<dbReference type="InterPro" id="IPR036390">
    <property type="entry name" value="WH_DNA-bd_sf"/>
</dbReference>
<dbReference type="Gene3D" id="1.10.10.10">
    <property type="entry name" value="Winged helix-like DNA-binding domain superfamily/Winged helix DNA-binding domain"/>
    <property type="match status" value="1"/>
</dbReference>
<keyword evidence="4" id="KW-0804">Transcription</keyword>
<evidence type="ECO:0000256" key="1">
    <source>
        <dbReference type="ARBA" id="ARBA00009437"/>
    </source>
</evidence>
<keyword evidence="3" id="KW-0238">DNA-binding</keyword>